<dbReference type="SUPFAM" id="SSF51735">
    <property type="entry name" value="NAD(P)-binding Rossmann-fold domains"/>
    <property type="match status" value="1"/>
</dbReference>
<dbReference type="PANTHER" id="PTHR15020">
    <property type="entry name" value="FLAVIN REDUCTASE-RELATED"/>
    <property type="match status" value="1"/>
</dbReference>
<protein>
    <submittedName>
        <fullName evidence="2">NAD(P)H-binding protein</fullName>
    </submittedName>
</protein>
<comment type="caution">
    <text evidence="2">The sequence shown here is derived from an EMBL/GenBank/DDBJ whole genome shotgun (WGS) entry which is preliminary data.</text>
</comment>
<dbReference type="EMBL" id="JAAVJR010000001">
    <property type="protein sequence ID" value="NJW51345.1"/>
    <property type="molecule type" value="Genomic_DNA"/>
</dbReference>
<dbReference type="RefSeq" id="WP_168136519.1">
    <property type="nucleotide sequence ID" value="NZ_JAAVJR010000001.1"/>
</dbReference>
<keyword evidence="3" id="KW-1185">Reference proteome</keyword>
<dbReference type="Gene3D" id="3.40.50.720">
    <property type="entry name" value="NAD(P)-binding Rossmann-like Domain"/>
    <property type="match status" value="1"/>
</dbReference>
<evidence type="ECO:0000313" key="3">
    <source>
        <dbReference type="Proteomes" id="UP000703674"/>
    </source>
</evidence>
<dbReference type="InterPro" id="IPR036291">
    <property type="entry name" value="NAD(P)-bd_dom_sf"/>
</dbReference>
<dbReference type="Pfam" id="PF13460">
    <property type="entry name" value="NAD_binding_10"/>
    <property type="match status" value="1"/>
</dbReference>
<evidence type="ECO:0000313" key="2">
    <source>
        <dbReference type="EMBL" id="NJW51345.1"/>
    </source>
</evidence>
<gene>
    <name evidence="2" type="ORF">HC175_00260</name>
</gene>
<name>A0ABX1CTU9_9FLAO</name>
<dbReference type="Proteomes" id="UP000703674">
    <property type="component" value="Unassembled WGS sequence"/>
</dbReference>
<proteinExistence type="predicted"/>
<sequence>MKKKKILLAGASGALGLEVLKLLSEQGLDVRALVHSADGAEKVAAYTKDVWKADASEGNEKIKDITKDVDIVVSTLGKSVSLFTNRGKSFMENDFYANSNVLDDAVKNGVERFIYVSIKGADKALEYEVAKSHKMFEDALSASGLDYTIIRPVGFFSGLNDLAIMAKRKVIPIVGDGHSRTNSIHQKDLAKVVVEHLYEGPEIKEVGGPLIHTRMEMAKMIERKVGGKVIQVPEKLAEWGMFLPELVDDDISAKLKYFKFVTTNDMIGEVNGEITFEDYLDGLDLENDLP</sequence>
<evidence type="ECO:0000259" key="1">
    <source>
        <dbReference type="Pfam" id="PF13460"/>
    </source>
</evidence>
<reference evidence="2 3" key="1">
    <citation type="submission" date="2020-03" db="EMBL/GenBank/DDBJ databases">
        <title>Salinimicrobium sp. nov, isolated from SCS.</title>
        <authorList>
            <person name="Cao W.R."/>
        </authorList>
    </citation>
    <scope>NUCLEOTIDE SEQUENCE [LARGE SCALE GENOMIC DNA]</scope>
    <source>
        <strain evidence="3">J15B91</strain>
    </source>
</reference>
<dbReference type="InterPro" id="IPR016040">
    <property type="entry name" value="NAD(P)-bd_dom"/>
</dbReference>
<organism evidence="2 3">
    <name type="scientific">Salinimicrobium oceani</name>
    <dbReference type="NCBI Taxonomy" id="2722702"/>
    <lineage>
        <taxon>Bacteria</taxon>
        <taxon>Pseudomonadati</taxon>
        <taxon>Bacteroidota</taxon>
        <taxon>Flavobacteriia</taxon>
        <taxon>Flavobacteriales</taxon>
        <taxon>Flavobacteriaceae</taxon>
        <taxon>Salinimicrobium</taxon>
    </lineage>
</organism>
<feature type="domain" description="NAD(P)-binding" evidence="1">
    <location>
        <begin position="10"/>
        <end position="197"/>
    </location>
</feature>
<dbReference type="PANTHER" id="PTHR15020:SF45">
    <property type="entry name" value="NAD(P)-BINDING DOMAIN-CONTAINING PROTEIN"/>
    <property type="match status" value="1"/>
</dbReference>
<accession>A0ABX1CTU9</accession>